<comment type="caution">
    <text evidence="3">The sequence shown here is derived from an EMBL/GenBank/DDBJ whole genome shotgun (WGS) entry which is preliminary data.</text>
</comment>
<feature type="transmembrane region" description="Helical" evidence="2">
    <location>
        <begin position="41"/>
        <end position="62"/>
    </location>
</feature>
<dbReference type="RefSeq" id="WP_387413019.1">
    <property type="nucleotide sequence ID" value="NZ_JBIASD010000012.1"/>
</dbReference>
<evidence type="ECO:0000313" key="4">
    <source>
        <dbReference type="Proteomes" id="UP001602013"/>
    </source>
</evidence>
<dbReference type="EMBL" id="JBIASD010000012">
    <property type="protein sequence ID" value="MFF3667822.1"/>
    <property type="molecule type" value="Genomic_DNA"/>
</dbReference>
<protein>
    <recommendedName>
        <fullName evidence="5">WD40 repeat domain-containing protein</fullName>
    </recommendedName>
</protein>
<keyword evidence="4" id="KW-1185">Reference proteome</keyword>
<feature type="compositionally biased region" description="Basic and acidic residues" evidence="1">
    <location>
        <begin position="1"/>
        <end position="25"/>
    </location>
</feature>
<reference evidence="3 4" key="1">
    <citation type="submission" date="2024-10" db="EMBL/GenBank/DDBJ databases">
        <title>The Natural Products Discovery Center: Release of the First 8490 Sequenced Strains for Exploring Actinobacteria Biosynthetic Diversity.</title>
        <authorList>
            <person name="Kalkreuter E."/>
            <person name="Kautsar S.A."/>
            <person name="Yang D."/>
            <person name="Bader C.D."/>
            <person name="Teijaro C.N."/>
            <person name="Fluegel L."/>
            <person name="Davis C.M."/>
            <person name="Simpson J.R."/>
            <person name="Lauterbach L."/>
            <person name="Steele A.D."/>
            <person name="Gui C."/>
            <person name="Meng S."/>
            <person name="Li G."/>
            <person name="Viehrig K."/>
            <person name="Ye F."/>
            <person name="Su P."/>
            <person name="Kiefer A.F."/>
            <person name="Nichols A."/>
            <person name="Cepeda A.J."/>
            <person name="Yan W."/>
            <person name="Fan B."/>
            <person name="Jiang Y."/>
            <person name="Adhikari A."/>
            <person name="Zheng C.-J."/>
            <person name="Schuster L."/>
            <person name="Cowan T.M."/>
            <person name="Smanski M.J."/>
            <person name="Chevrette M.G."/>
            <person name="De Carvalho L.P.S."/>
            <person name="Shen B."/>
        </authorList>
    </citation>
    <scope>NUCLEOTIDE SEQUENCE [LARGE SCALE GENOMIC DNA]</scope>
    <source>
        <strain evidence="3 4">NPDC002173</strain>
    </source>
</reference>
<keyword evidence="2" id="KW-0472">Membrane</keyword>
<proteinExistence type="predicted"/>
<gene>
    <name evidence="3" type="ORF">ACFYXI_19705</name>
</gene>
<evidence type="ECO:0000256" key="1">
    <source>
        <dbReference type="SAM" id="MobiDB-lite"/>
    </source>
</evidence>
<accession>A0ABW6SS61</accession>
<keyword evidence="2" id="KW-0812">Transmembrane</keyword>
<dbReference type="Proteomes" id="UP001602013">
    <property type="component" value="Unassembled WGS sequence"/>
</dbReference>
<evidence type="ECO:0000256" key="2">
    <source>
        <dbReference type="SAM" id="Phobius"/>
    </source>
</evidence>
<feature type="region of interest" description="Disordered" evidence="1">
    <location>
        <begin position="62"/>
        <end position="89"/>
    </location>
</feature>
<evidence type="ECO:0000313" key="3">
    <source>
        <dbReference type="EMBL" id="MFF3667822.1"/>
    </source>
</evidence>
<name>A0ABW6SS61_9ACTN</name>
<dbReference type="SUPFAM" id="SSF69304">
    <property type="entry name" value="Tricorn protease N-terminal domain"/>
    <property type="match status" value="1"/>
</dbReference>
<keyword evidence="2" id="KW-1133">Transmembrane helix</keyword>
<sequence length="396" mass="43105">MSSIEDRLKDAMAAKAETVRDDGRPRALPAPRRRHPLRDRWGVPALVAAAIVTVVAGTAVGVRGTSSPTPAVRPTPSGPGADPASPPIEDVWPDAVHEIPVKAPGGRTFIPDVFVSDRVVVGRGHTGNRLDGIWSYDLDKRAFARIAPLKDWSVGNDPLVFGDGVVAWSAFRDGMTEIWTVPVMGGIPRRIASFRGVLGPQNTYEGITLAIADGMAVWSPANGGVYRVPLKGGRPTLYKETKGYRLLTWPWAGRPDRVSIAEEPVDRPMEHLIDVRTGERVDAVPPPGREGWSYCGVRWCYNGGEVWRRDGTGLRRLPGTGSTRLYSERFALISRHRPDGTSAIAVHDISTGRTGVLGIHTTGMNVKPFPTVHLEDGLFWYRRGSTQVVVNLSGIR</sequence>
<organism evidence="3 4">
    <name type="scientific">Microtetraspora malaysiensis</name>
    <dbReference type="NCBI Taxonomy" id="161358"/>
    <lineage>
        <taxon>Bacteria</taxon>
        <taxon>Bacillati</taxon>
        <taxon>Actinomycetota</taxon>
        <taxon>Actinomycetes</taxon>
        <taxon>Streptosporangiales</taxon>
        <taxon>Streptosporangiaceae</taxon>
        <taxon>Microtetraspora</taxon>
    </lineage>
</organism>
<evidence type="ECO:0008006" key="5">
    <source>
        <dbReference type="Google" id="ProtNLM"/>
    </source>
</evidence>
<feature type="region of interest" description="Disordered" evidence="1">
    <location>
        <begin position="1"/>
        <end position="32"/>
    </location>
</feature>